<dbReference type="AlphaFoldDB" id="A0A8H7Z9P3"/>
<dbReference type="VEuPathDB" id="FungiDB:I7I52_01822"/>
<dbReference type="EMBL" id="JAEVHI010000001">
    <property type="protein sequence ID" value="KAG5303733.1"/>
    <property type="molecule type" value="Genomic_DNA"/>
</dbReference>
<organism evidence="1 2">
    <name type="scientific">Ajellomyces capsulatus</name>
    <name type="common">Darling's disease fungus</name>
    <name type="synonym">Histoplasma capsulatum</name>
    <dbReference type="NCBI Taxonomy" id="5037"/>
    <lineage>
        <taxon>Eukaryota</taxon>
        <taxon>Fungi</taxon>
        <taxon>Dikarya</taxon>
        <taxon>Ascomycota</taxon>
        <taxon>Pezizomycotina</taxon>
        <taxon>Eurotiomycetes</taxon>
        <taxon>Eurotiomycetidae</taxon>
        <taxon>Onygenales</taxon>
        <taxon>Ajellomycetaceae</taxon>
        <taxon>Histoplasma</taxon>
    </lineage>
</organism>
<evidence type="ECO:0000313" key="1">
    <source>
        <dbReference type="EMBL" id="KAG5303733.1"/>
    </source>
</evidence>
<protein>
    <submittedName>
        <fullName evidence="1">Uncharacterized protein</fullName>
    </submittedName>
</protein>
<evidence type="ECO:0000313" key="2">
    <source>
        <dbReference type="Proteomes" id="UP000670092"/>
    </source>
</evidence>
<gene>
    <name evidence="1" type="ORF">I7I52_01822</name>
</gene>
<accession>A0A8H7Z9P3</accession>
<comment type="caution">
    <text evidence="1">The sequence shown here is derived from an EMBL/GenBank/DDBJ whole genome shotgun (WGS) entry which is preliminary data.</text>
</comment>
<dbReference type="Proteomes" id="UP000670092">
    <property type="component" value="Unassembled WGS sequence"/>
</dbReference>
<proteinExistence type="predicted"/>
<name>A0A8H7Z9P3_AJECA</name>
<reference evidence="1 2" key="1">
    <citation type="submission" date="2021-01" db="EMBL/GenBank/DDBJ databases">
        <title>Chromosome-level genome assembly of a human fungal pathogen reveals clustering of transcriptionally co-regulated genes.</title>
        <authorList>
            <person name="Voorhies M."/>
            <person name="Cohen S."/>
            <person name="Shea T.P."/>
            <person name="Petrus S."/>
            <person name="Munoz J.F."/>
            <person name="Poplawski S."/>
            <person name="Goldman W.E."/>
            <person name="Michael T."/>
            <person name="Cuomo C.A."/>
            <person name="Sil A."/>
            <person name="Beyhan S."/>
        </authorList>
    </citation>
    <scope>NUCLEOTIDE SEQUENCE [LARGE SCALE GENOMIC DNA]</scope>
    <source>
        <strain evidence="1 2">G184AR</strain>
    </source>
</reference>
<sequence>MFEERTCKFVMFVHFLSHQVTHSLFILRPECQGSWCAMSSEYIDMGFGMDGLSWEIWHWKKT</sequence>